<evidence type="ECO:0000313" key="2">
    <source>
        <dbReference type="EMBL" id="MBA8951039.1"/>
    </source>
</evidence>
<dbReference type="RefSeq" id="WP_182843428.1">
    <property type="nucleotide sequence ID" value="NZ_BAAALP010000016.1"/>
</dbReference>
<evidence type="ECO:0000256" key="1">
    <source>
        <dbReference type="SAM" id="MobiDB-lite"/>
    </source>
</evidence>
<keyword evidence="3" id="KW-1185">Reference proteome</keyword>
<name>A0A7W3LMV5_ACTNM</name>
<evidence type="ECO:0008006" key="4">
    <source>
        <dbReference type="Google" id="ProtNLM"/>
    </source>
</evidence>
<sequence>METMGFDWEAVVYRDFDVDLDEPGRRSGAALDALLDDLEVPADAEGFELVGEWTDALFRTLNAGLPALLERLAHPDPGIRRILAVVLAYVRSARAVPAVAARIEREPDAPARLGLLVALGPYADDPEVEALLRRRLDADPASSLGAALAFLLHTPPAVDDPVLDALTLCAGEAGAALRELAWCDPEWNDPVKATDHWLWRSPELRSRWLDRMFPLLWNGALPASSAAALVRAADRLFLDDREEHRRQASAVTALLSHPDPDVRRTALAAHDLYRDDAYADALVGALDDPRLAGRALLLLTHRDDPRGVPTLQRRIAAGEAARLPLREAKAFADALWPHVRARLAGATAPAEIEELLKGTAGWPGGAEAVPEVIGILERLSRDLLAHPDPEALEAAARACGFLRRRALADERALTVLREVAAGPDLETALAAIRALMGLGEHADPEIVALLLGVLSRRDVHGRQEGRRGWRYDRNACGWLGELGPRARAAAPALRVHRDTSPVDALRVAAADALWRITRDPDEALPTLIPQIPNDPMRVLHALTSMGRAALPALPAIRSHTEGDDDLAKRARETARHLESL</sequence>
<comment type="caution">
    <text evidence="2">The sequence shown here is derived from an EMBL/GenBank/DDBJ whole genome shotgun (WGS) entry which is preliminary data.</text>
</comment>
<dbReference type="Proteomes" id="UP000572680">
    <property type="component" value="Unassembled WGS sequence"/>
</dbReference>
<feature type="region of interest" description="Disordered" evidence="1">
    <location>
        <begin position="561"/>
        <end position="580"/>
    </location>
</feature>
<reference evidence="2 3" key="1">
    <citation type="submission" date="2020-08" db="EMBL/GenBank/DDBJ databases">
        <title>Genomic Encyclopedia of Type Strains, Phase IV (KMG-IV): sequencing the most valuable type-strain genomes for metagenomic binning, comparative biology and taxonomic classification.</title>
        <authorList>
            <person name="Goeker M."/>
        </authorList>
    </citation>
    <scope>NUCLEOTIDE SEQUENCE [LARGE SCALE GENOMIC DNA]</scope>
    <source>
        <strain evidence="2 3">DSM 44197</strain>
    </source>
</reference>
<accession>A0A7W3LMV5</accession>
<dbReference type="Gene3D" id="1.25.10.10">
    <property type="entry name" value="Leucine-rich Repeat Variant"/>
    <property type="match status" value="2"/>
</dbReference>
<gene>
    <name evidence="2" type="ORF">HNR61_002670</name>
</gene>
<dbReference type="InterPro" id="IPR016024">
    <property type="entry name" value="ARM-type_fold"/>
</dbReference>
<dbReference type="InterPro" id="IPR011989">
    <property type="entry name" value="ARM-like"/>
</dbReference>
<proteinExistence type="predicted"/>
<dbReference type="SUPFAM" id="SSF48371">
    <property type="entry name" value="ARM repeat"/>
    <property type="match status" value="1"/>
</dbReference>
<dbReference type="EMBL" id="JACJIA010000003">
    <property type="protein sequence ID" value="MBA8951039.1"/>
    <property type="molecule type" value="Genomic_DNA"/>
</dbReference>
<protein>
    <recommendedName>
        <fullName evidence="4">HEAT repeat domain-containing protein</fullName>
    </recommendedName>
</protein>
<dbReference type="AlphaFoldDB" id="A0A7W3LMV5"/>
<organism evidence="2 3">
    <name type="scientific">Actinomadura namibiensis</name>
    <dbReference type="NCBI Taxonomy" id="182080"/>
    <lineage>
        <taxon>Bacteria</taxon>
        <taxon>Bacillati</taxon>
        <taxon>Actinomycetota</taxon>
        <taxon>Actinomycetes</taxon>
        <taxon>Streptosporangiales</taxon>
        <taxon>Thermomonosporaceae</taxon>
        <taxon>Actinomadura</taxon>
    </lineage>
</organism>
<evidence type="ECO:0000313" key="3">
    <source>
        <dbReference type="Proteomes" id="UP000572680"/>
    </source>
</evidence>